<organism evidence="2 3">
    <name type="scientific">Rothia terrae</name>
    <dbReference type="NCBI Taxonomy" id="396015"/>
    <lineage>
        <taxon>Bacteria</taxon>
        <taxon>Bacillati</taxon>
        <taxon>Actinomycetota</taxon>
        <taxon>Actinomycetes</taxon>
        <taxon>Micrococcales</taxon>
        <taxon>Micrococcaceae</taxon>
        <taxon>Rothia</taxon>
    </lineage>
</organism>
<evidence type="ECO:0000256" key="1">
    <source>
        <dbReference type="SAM" id="Phobius"/>
    </source>
</evidence>
<evidence type="ECO:0000313" key="3">
    <source>
        <dbReference type="Proteomes" id="UP000516404"/>
    </source>
</evidence>
<feature type="transmembrane region" description="Helical" evidence="1">
    <location>
        <begin position="131"/>
        <end position="151"/>
    </location>
</feature>
<name>A0A7H2BFE0_9MICC</name>
<protein>
    <submittedName>
        <fullName evidence="2">ABC transporter permease</fullName>
    </submittedName>
</protein>
<keyword evidence="1" id="KW-0812">Transmembrane</keyword>
<keyword evidence="1" id="KW-1133">Transmembrane helix</keyword>
<dbReference type="AlphaFoldDB" id="A0A7H2BFE0"/>
<reference evidence="2 3" key="1">
    <citation type="submission" date="2020-09" db="EMBL/GenBank/DDBJ databases">
        <title>Investigation of environmental microbes.</title>
        <authorList>
            <person name="Ou Y."/>
            <person name="Kang Q."/>
        </authorList>
    </citation>
    <scope>NUCLEOTIDE SEQUENCE [LARGE SCALE GENOMIC DNA]</scope>
    <source>
        <strain evidence="2 3">KJZ-14</strain>
    </source>
</reference>
<dbReference type="GeneID" id="96623331"/>
<proteinExistence type="predicted"/>
<feature type="transmembrane region" description="Helical" evidence="1">
    <location>
        <begin position="163"/>
        <end position="183"/>
    </location>
</feature>
<keyword evidence="1" id="KW-0472">Membrane</keyword>
<feature type="transmembrane region" description="Helical" evidence="1">
    <location>
        <begin position="226"/>
        <end position="247"/>
    </location>
</feature>
<gene>
    <name evidence="2" type="ORF">IDM49_03700</name>
</gene>
<dbReference type="EMBL" id="CP061539">
    <property type="protein sequence ID" value="QNV38386.1"/>
    <property type="molecule type" value="Genomic_DNA"/>
</dbReference>
<dbReference type="RefSeq" id="WP_190725059.1">
    <property type="nucleotide sequence ID" value="NZ_CP061539.1"/>
</dbReference>
<evidence type="ECO:0000313" key="2">
    <source>
        <dbReference type="EMBL" id="QNV38386.1"/>
    </source>
</evidence>
<keyword evidence="3" id="KW-1185">Reference proteome</keyword>
<dbReference type="KEGG" id="rter:IDM49_03700"/>
<sequence>MQLIRFIGYDLKQSLLNGSALFNLIIIPCGMYLIFGAAQDYGSYSFRSGNFAAYVMIGMCIYGATLGAMSAAGNTATELDAGWGRQLALTPLTNTQHSLVHATKALVTTLVPVLGVNVVAVATNVKIPLNQQIVCSLIAVTTGIIFSFYAVAMVRLFKSSRAVSIASGIMLFFSFFGTTFNPLPLDLLKIARFTPMYGVTELSRYAFTGGDTLTTDSANMITTEPLWYATANFLIWGTFFVGLCFALRNRAKTR</sequence>
<accession>A0A7H2BFE0</accession>
<feature type="transmembrane region" description="Helical" evidence="1">
    <location>
        <begin position="51"/>
        <end position="69"/>
    </location>
</feature>
<dbReference type="Proteomes" id="UP000516404">
    <property type="component" value="Chromosome"/>
</dbReference>
<feature type="transmembrane region" description="Helical" evidence="1">
    <location>
        <begin position="20"/>
        <end position="39"/>
    </location>
</feature>